<dbReference type="AlphaFoldDB" id="A0A382M5L9"/>
<sequence>TNPLLWHSDVKVSEKIKIWKSIIDGNVNIVVGARSSLFLPFKNLGLIIVDEEHDQSFKQEEGVIYNARDMAVVRAKISNIPIILCSATLSIETKLNILEKKYKVVKLKERYGEAEVPEVKIINLVETPPEKGMWLSEEVHNELKKTIESGNQALFFLNRRGFAPYVFCNSCYKKILCPNCDVGLVYHKKIDNLICHHCGYKSLLENNKKNCKESEKKCDLFLYGPGVEKIYEEIKNKNKNLNIEILTSDVMQKKGKGETILRRFEREEINVIIGTQILAKGHHFPKLTLVVIVDADFGFIGGDLRAAEKTFQLLTQVSGRSGRSKLLGKVLIQSTMADNPILKNIEKFDLESFFLEEINTRKESGLPPFKKLCSLILVSKNEKKLNKFC</sequence>
<dbReference type="SUPFAM" id="SSF52540">
    <property type="entry name" value="P-loop containing nucleoside triphosphate hydrolases"/>
    <property type="match status" value="1"/>
</dbReference>
<dbReference type="GO" id="GO:0046872">
    <property type="term" value="F:metal ion binding"/>
    <property type="evidence" value="ECO:0007669"/>
    <property type="project" value="UniProtKB-KW"/>
</dbReference>
<dbReference type="Pfam" id="PF18319">
    <property type="entry name" value="Zn_ribbon_PriA"/>
    <property type="match status" value="1"/>
</dbReference>
<organism evidence="10">
    <name type="scientific">marine metagenome</name>
    <dbReference type="NCBI Taxonomy" id="408172"/>
    <lineage>
        <taxon>unclassified sequences</taxon>
        <taxon>metagenomes</taxon>
        <taxon>ecological metagenomes</taxon>
    </lineage>
</organism>
<dbReference type="InterPro" id="IPR014001">
    <property type="entry name" value="Helicase_ATP-bd"/>
</dbReference>
<proteinExistence type="predicted"/>
<dbReference type="InterPro" id="IPR005259">
    <property type="entry name" value="PriA"/>
</dbReference>
<evidence type="ECO:0000259" key="8">
    <source>
        <dbReference type="PROSITE" id="PS51192"/>
    </source>
</evidence>
<feature type="non-terminal residue" evidence="10">
    <location>
        <position position="389"/>
    </location>
</feature>
<dbReference type="InterPro" id="IPR040498">
    <property type="entry name" value="PriA_CRR"/>
</dbReference>
<feature type="domain" description="Helicase C-terminal" evidence="9">
    <location>
        <begin position="189"/>
        <end position="366"/>
    </location>
</feature>
<dbReference type="GO" id="GO:0006302">
    <property type="term" value="P:double-strand break repair"/>
    <property type="evidence" value="ECO:0007669"/>
    <property type="project" value="InterPro"/>
</dbReference>
<dbReference type="GO" id="GO:0043138">
    <property type="term" value="F:3'-5' DNA helicase activity"/>
    <property type="evidence" value="ECO:0007669"/>
    <property type="project" value="TreeGrafter"/>
</dbReference>
<feature type="non-terminal residue" evidence="10">
    <location>
        <position position="1"/>
    </location>
</feature>
<dbReference type="SMART" id="SM00490">
    <property type="entry name" value="HELICc"/>
    <property type="match status" value="1"/>
</dbReference>
<dbReference type="InterPro" id="IPR027417">
    <property type="entry name" value="P-loop_NTPase"/>
</dbReference>
<accession>A0A382M5L9</accession>
<keyword evidence="2" id="KW-0235">DNA replication</keyword>
<keyword evidence="1" id="KW-0639">Primosome</keyword>
<name>A0A382M5L9_9ZZZZ</name>
<dbReference type="PROSITE" id="PS51192">
    <property type="entry name" value="HELICASE_ATP_BIND_1"/>
    <property type="match status" value="1"/>
</dbReference>
<evidence type="ECO:0000256" key="7">
    <source>
        <dbReference type="ARBA" id="ARBA00023125"/>
    </source>
</evidence>
<dbReference type="Pfam" id="PF00271">
    <property type="entry name" value="Helicase_C"/>
    <property type="match status" value="1"/>
</dbReference>
<keyword evidence="4" id="KW-0547">Nucleotide-binding</keyword>
<dbReference type="GO" id="GO:0006310">
    <property type="term" value="P:DNA recombination"/>
    <property type="evidence" value="ECO:0007669"/>
    <property type="project" value="InterPro"/>
</dbReference>
<evidence type="ECO:0000256" key="3">
    <source>
        <dbReference type="ARBA" id="ARBA00022723"/>
    </source>
</evidence>
<dbReference type="Gene3D" id="3.40.50.300">
    <property type="entry name" value="P-loop containing nucleotide triphosphate hydrolases"/>
    <property type="match status" value="2"/>
</dbReference>
<dbReference type="PANTHER" id="PTHR30580">
    <property type="entry name" value="PRIMOSOMAL PROTEIN N"/>
    <property type="match status" value="1"/>
</dbReference>
<dbReference type="InterPro" id="IPR001650">
    <property type="entry name" value="Helicase_C-like"/>
</dbReference>
<dbReference type="NCBIfam" id="TIGR00595">
    <property type="entry name" value="priA"/>
    <property type="match status" value="1"/>
</dbReference>
<evidence type="ECO:0008006" key="11">
    <source>
        <dbReference type="Google" id="ProtNLM"/>
    </source>
</evidence>
<dbReference type="EMBL" id="UINC01091314">
    <property type="protein sequence ID" value="SVC43980.1"/>
    <property type="molecule type" value="Genomic_DNA"/>
</dbReference>
<evidence type="ECO:0000256" key="5">
    <source>
        <dbReference type="ARBA" id="ARBA00022833"/>
    </source>
</evidence>
<feature type="domain" description="Helicase ATP-binding" evidence="8">
    <location>
        <begin position="1"/>
        <end position="107"/>
    </location>
</feature>
<dbReference type="GO" id="GO:0006270">
    <property type="term" value="P:DNA replication initiation"/>
    <property type="evidence" value="ECO:0007669"/>
    <property type="project" value="TreeGrafter"/>
</dbReference>
<keyword evidence="7" id="KW-0238">DNA-binding</keyword>
<evidence type="ECO:0000256" key="1">
    <source>
        <dbReference type="ARBA" id="ARBA00022515"/>
    </source>
</evidence>
<dbReference type="PANTHER" id="PTHR30580:SF0">
    <property type="entry name" value="PRIMOSOMAL PROTEIN N"/>
    <property type="match status" value="1"/>
</dbReference>
<dbReference type="GO" id="GO:0003677">
    <property type="term" value="F:DNA binding"/>
    <property type="evidence" value="ECO:0007669"/>
    <property type="project" value="UniProtKB-KW"/>
</dbReference>
<dbReference type="PROSITE" id="PS51194">
    <property type="entry name" value="HELICASE_CTER"/>
    <property type="match status" value="1"/>
</dbReference>
<evidence type="ECO:0000256" key="2">
    <source>
        <dbReference type="ARBA" id="ARBA00022705"/>
    </source>
</evidence>
<protein>
    <recommendedName>
        <fullName evidence="11">Helicase ATP-binding domain-containing protein</fullName>
    </recommendedName>
</protein>
<evidence type="ECO:0000259" key="9">
    <source>
        <dbReference type="PROSITE" id="PS51194"/>
    </source>
</evidence>
<gene>
    <name evidence="10" type="ORF">METZ01_LOCUS296834</name>
</gene>
<evidence type="ECO:0000256" key="6">
    <source>
        <dbReference type="ARBA" id="ARBA00022840"/>
    </source>
</evidence>
<keyword evidence="3" id="KW-0479">Metal-binding</keyword>
<evidence type="ECO:0000256" key="4">
    <source>
        <dbReference type="ARBA" id="ARBA00022741"/>
    </source>
</evidence>
<evidence type="ECO:0000313" key="10">
    <source>
        <dbReference type="EMBL" id="SVC43980.1"/>
    </source>
</evidence>
<dbReference type="GO" id="GO:0005524">
    <property type="term" value="F:ATP binding"/>
    <property type="evidence" value="ECO:0007669"/>
    <property type="project" value="UniProtKB-KW"/>
</dbReference>
<dbReference type="GO" id="GO:1990077">
    <property type="term" value="C:primosome complex"/>
    <property type="evidence" value="ECO:0007669"/>
    <property type="project" value="UniProtKB-KW"/>
</dbReference>
<dbReference type="GO" id="GO:0006269">
    <property type="term" value="P:DNA replication, synthesis of primer"/>
    <property type="evidence" value="ECO:0007669"/>
    <property type="project" value="UniProtKB-KW"/>
</dbReference>
<keyword evidence="5" id="KW-0862">Zinc</keyword>
<reference evidence="10" key="1">
    <citation type="submission" date="2018-05" db="EMBL/GenBank/DDBJ databases">
        <authorList>
            <person name="Lanie J.A."/>
            <person name="Ng W.-L."/>
            <person name="Kazmierczak K.M."/>
            <person name="Andrzejewski T.M."/>
            <person name="Davidsen T.M."/>
            <person name="Wayne K.J."/>
            <person name="Tettelin H."/>
            <person name="Glass J.I."/>
            <person name="Rusch D."/>
            <person name="Podicherti R."/>
            <person name="Tsui H.-C.T."/>
            <person name="Winkler M.E."/>
        </authorList>
    </citation>
    <scope>NUCLEOTIDE SEQUENCE</scope>
</reference>
<keyword evidence="6" id="KW-0067">ATP-binding</keyword>